<reference evidence="8 9" key="1">
    <citation type="submission" date="2019-07" db="EMBL/GenBank/DDBJ databases">
        <title>Tomitella cavernea sp. nov., an actinomycete isolated from soil.</title>
        <authorList>
            <person name="Cheng J."/>
        </authorList>
    </citation>
    <scope>NUCLEOTIDE SEQUENCE [LARGE SCALE GENOMIC DNA]</scope>
    <source>
        <strain evidence="8 9">HY188</strain>
    </source>
</reference>
<proteinExistence type="inferred from homology"/>
<protein>
    <recommendedName>
        <fullName evidence="5">Putative pre-16S rRNA nuclease</fullName>
        <ecNumber evidence="5">3.1.-.-</ecNumber>
    </recommendedName>
</protein>
<comment type="similarity">
    <text evidence="5">Belongs to the YqgF HJR family.</text>
</comment>
<evidence type="ECO:0000256" key="1">
    <source>
        <dbReference type="ARBA" id="ARBA00022490"/>
    </source>
</evidence>
<dbReference type="InterPro" id="IPR005227">
    <property type="entry name" value="YqgF"/>
</dbReference>
<gene>
    <name evidence="8" type="primary">ruvX</name>
    <name evidence="8" type="ORF">FO059_09235</name>
</gene>
<evidence type="ECO:0000256" key="5">
    <source>
        <dbReference type="HAMAP-Rule" id="MF_00651"/>
    </source>
</evidence>
<feature type="domain" description="YqgF/RNase H-like" evidence="7">
    <location>
        <begin position="14"/>
        <end position="119"/>
    </location>
</feature>
<dbReference type="NCBIfam" id="TIGR00250">
    <property type="entry name" value="RNAse_H_YqgF"/>
    <property type="match status" value="1"/>
</dbReference>
<dbReference type="GO" id="GO:0004518">
    <property type="term" value="F:nuclease activity"/>
    <property type="evidence" value="ECO:0007669"/>
    <property type="project" value="UniProtKB-KW"/>
</dbReference>
<dbReference type="SUPFAM" id="SSF53098">
    <property type="entry name" value="Ribonuclease H-like"/>
    <property type="match status" value="1"/>
</dbReference>
<dbReference type="SMART" id="SM00732">
    <property type="entry name" value="YqgFc"/>
    <property type="match status" value="1"/>
</dbReference>
<dbReference type="CDD" id="cd16964">
    <property type="entry name" value="YqgF"/>
    <property type="match status" value="1"/>
</dbReference>
<keyword evidence="4 5" id="KW-0378">Hydrolase</keyword>
<dbReference type="InterPro" id="IPR012337">
    <property type="entry name" value="RNaseH-like_sf"/>
</dbReference>
<dbReference type="KEGG" id="toy:FO059_09235"/>
<evidence type="ECO:0000259" key="7">
    <source>
        <dbReference type="SMART" id="SM00732"/>
    </source>
</evidence>
<dbReference type="GO" id="GO:0016788">
    <property type="term" value="F:hydrolase activity, acting on ester bonds"/>
    <property type="evidence" value="ECO:0007669"/>
    <property type="project" value="UniProtKB-UniRule"/>
</dbReference>
<organism evidence="8 9">
    <name type="scientific">Tomitella fengzijianii</name>
    <dbReference type="NCBI Taxonomy" id="2597660"/>
    <lineage>
        <taxon>Bacteria</taxon>
        <taxon>Bacillati</taxon>
        <taxon>Actinomycetota</taxon>
        <taxon>Actinomycetes</taxon>
        <taxon>Mycobacteriales</taxon>
        <taxon>Tomitella</taxon>
    </lineage>
</organism>
<dbReference type="InterPro" id="IPR037027">
    <property type="entry name" value="YqgF/RNaseH-like_dom_sf"/>
</dbReference>
<dbReference type="OrthoDB" id="9790539at2"/>
<sequence>MADPEPAAAGWDRGRRLAIDVGSVRVGVASCDPDGILATPVETVQRAKKNHAQAPDIRRIAALVDEYEAVAVIVGLPRTLRGTEGKATATVRAFARVLEGVIAPVPVLFADERFSTVTAQQSLHRSGVDTRRGRSVIDQAAAVAILQDWLERAKAAAAAADAGAAGTRGTRPGSDDAEDGQ</sequence>
<dbReference type="Pfam" id="PF03652">
    <property type="entry name" value="RuvX"/>
    <property type="match status" value="1"/>
</dbReference>
<keyword evidence="3 5" id="KW-0540">Nuclease</keyword>
<feature type="region of interest" description="Disordered" evidence="6">
    <location>
        <begin position="160"/>
        <end position="181"/>
    </location>
</feature>
<evidence type="ECO:0000313" key="8">
    <source>
        <dbReference type="EMBL" id="QDQ97475.1"/>
    </source>
</evidence>
<keyword evidence="2 5" id="KW-0690">Ribosome biogenesis</keyword>
<dbReference type="InterPro" id="IPR006641">
    <property type="entry name" value="YqgF/RNaseH-like_dom"/>
</dbReference>
<dbReference type="Proteomes" id="UP000317344">
    <property type="component" value="Chromosome"/>
</dbReference>
<dbReference type="Gene3D" id="3.30.420.140">
    <property type="entry name" value="YqgF/RNase H-like domain"/>
    <property type="match status" value="1"/>
</dbReference>
<evidence type="ECO:0000256" key="6">
    <source>
        <dbReference type="SAM" id="MobiDB-lite"/>
    </source>
</evidence>
<dbReference type="RefSeq" id="WP_143908198.1">
    <property type="nucleotide sequence ID" value="NZ_CP041765.1"/>
</dbReference>
<dbReference type="PANTHER" id="PTHR33317:SF4">
    <property type="entry name" value="POLYNUCLEOTIDYL TRANSFERASE, RIBONUCLEASE H-LIKE SUPERFAMILY PROTEIN"/>
    <property type="match status" value="1"/>
</dbReference>
<evidence type="ECO:0000256" key="4">
    <source>
        <dbReference type="ARBA" id="ARBA00022801"/>
    </source>
</evidence>
<comment type="subcellular location">
    <subcellularLocation>
        <location evidence="5">Cytoplasm</location>
    </subcellularLocation>
</comment>
<dbReference type="EC" id="3.1.-.-" evidence="5"/>
<accession>A0A516X335</accession>
<dbReference type="FunFam" id="3.30.420.140:FF:000005">
    <property type="entry name" value="Putative pre-16S rRNA nuclease"/>
    <property type="match status" value="1"/>
</dbReference>
<dbReference type="GO" id="GO:0000967">
    <property type="term" value="P:rRNA 5'-end processing"/>
    <property type="evidence" value="ECO:0007669"/>
    <property type="project" value="UniProtKB-UniRule"/>
</dbReference>
<name>A0A516X335_9ACTN</name>
<evidence type="ECO:0000256" key="2">
    <source>
        <dbReference type="ARBA" id="ARBA00022517"/>
    </source>
</evidence>
<dbReference type="GO" id="GO:0005829">
    <property type="term" value="C:cytosol"/>
    <property type="evidence" value="ECO:0007669"/>
    <property type="project" value="TreeGrafter"/>
</dbReference>
<keyword evidence="9" id="KW-1185">Reference proteome</keyword>
<keyword evidence="1 5" id="KW-0963">Cytoplasm</keyword>
<dbReference type="AlphaFoldDB" id="A0A516X335"/>
<dbReference type="HAMAP" id="MF_00651">
    <property type="entry name" value="Nuclease_YqgF"/>
    <property type="match status" value="1"/>
</dbReference>
<comment type="function">
    <text evidence="5">Could be a nuclease involved in processing of the 5'-end of pre-16S rRNA.</text>
</comment>
<dbReference type="PANTHER" id="PTHR33317">
    <property type="entry name" value="POLYNUCLEOTIDYL TRANSFERASE, RIBONUCLEASE H-LIKE SUPERFAMILY PROTEIN"/>
    <property type="match status" value="1"/>
</dbReference>
<evidence type="ECO:0000313" key="9">
    <source>
        <dbReference type="Proteomes" id="UP000317344"/>
    </source>
</evidence>
<dbReference type="EMBL" id="CP041765">
    <property type="protein sequence ID" value="QDQ97475.1"/>
    <property type="molecule type" value="Genomic_DNA"/>
</dbReference>
<evidence type="ECO:0000256" key="3">
    <source>
        <dbReference type="ARBA" id="ARBA00022722"/>
    </source>
</evidence>
<reference evidence="8 9" key="2">
    <citation type="submission" date="2019-07" db="EMBL/GenBank/DDBJ databases">
        <authorList>
            <person name="Huang Y."/>
        </authorList>
    </citation>
    <scope>NUCLEOTIDE SEQUENCE [LARGE SCALE GENOMIC DNA]</scope>
    <source>
        <strain evidence="8 9">HY188</strain>
    </source>
</reference>